<dbReference type="AlphaFoldDB" id="A0A0C9W471"/>
<keyword evidence="2" id="KW-1185">Reference proteome</keyword>
<dbReference type="EMBL" id="KN837104">
    <property type="protein sequence ID" value="KIJ47012.1"/>
    <property type="molecule type" value="Genomic_DNA"/>
</dbReference>
<accession>A0A0C9W471</accession>
<proteinExistence type="predicted"/>
<evidence type="ECO:0000313" key="2">
    <source>
        <dbReference type="Proteomes" id="UP000054279"/>
    </source>
</evidence>
<dbReference type="Proteomes" id="UP000054279">
    <property type="component" value="Unassembled WGS sequence"/>
</dbReference>
<sequence>MAYQVYSVSGHNKLKELVTTVLFLILPSNTAPYHLEADSLDFTTGAALSQLSDASSIVTTVLHTVSSLKANAQYWGDLSNKAARYSGRALELQLKMAEEKVNNLLQNEAPEEVLL</sequence>
<protein>
    <submittedName>
        <fullName evidence="1">Uncharacterized protein</fullName>
    </submittedName>
</protein>
<gene>
    <name evidence="1" type="ORF">M422DRAFT_249318</name>
</gene>
<organism evidence="1 2">
    <name type="scientific">Sphaerobolus stellatus (strain SS14)</name>
    <dbReference type="NCBI Taxonomy" id="990650"/>
    <lineage>
        <taxon>Eukaryota</taxon>
        <taxon>Fungi</taxon>
        <taxon>Dikarya</taxon>
        <taxon>Basidiomycota</taxon>
        <taxon>Agaricomycotina</taxon>
        <taxon>Agaricomycetes</taxon>
        <taxon>Phallomycetidae</taxon>
        <taxon>Geastrales</taxon>
        <taxon>Sphaerobolaceae</taxon>
        <taxon>Sphaerobolus</taxon>
    </lineage>
</organism>
<dbReference type="HOGENOM" id="CLU_2110530_0_0_1"/>
<name>A0A0C9W471_SPHS4</name>
<evidence type="ECO:0000313" key="1">
    <source>
        <dbReference type="EMBL" id="KIJ47012.1"/>
    </source>
</evidence>
<reference evidence="1 2" key="1">
    <citation type="submission" date="2014-06" db="EMBL/GenBank/DDBJ databases">
        <title>Evolutionary Origins and Diversification of the Mycorrhizal Mutualists.</title>
        <authorList>
            <consortium name="DOE Joint Genome Institute"/>
            <consortium name="Mycorrhizal Genomics Consortium"/>
            <person name="Kohler A."/>
            <person name="Kuo A."/>
            <person name="Nagy L.G."/>
            <person name="Floudas D."/>
            <person name="Copeland A."/>
            <person name="Barry K.W."/>
            <person name="Cichocki N."/>
            <person name="Veneault-Fourrey C."/>
            <person name="LaButti K."/>
            <person name="Lindquist E.A."/>
            <person name="Lipzen A."/>
            <person name="Lundell T."/>
            <person name="Morin E."/>
            <person name="Murat C."/>
            <person name="Riley R."/>
            <person name="Ohm R."/>
            <person name="Sun H."/>
            <person name="Tunlid A."/>
            <person name="Henrissat B."/>
            <person name="Grigoriev I.V."/>
            <person name="Hibbett D.S."/>
            <person name="Martin F."/>
        </authorList>
    </citation>
    <scope>NUCLEOTIDE SEQUENCE [LARGE SCALE GENOMIC DNA]</scope>
    <source>
        <strain evidence="1 2">SS14</strain>
    </source>
</reference>
<dbReference type="OrthoDB" id="2975412at2759"/>